<gene>
    <name evidence="1" type="ORF">COO91_00952</name>
</gene>
<evidence type="ECO:0000313" key="2">
    <source>
        <dbReference type="Proteomes" id="UP000232003"/>
    </source>
</evidence>
<name>A0A2K8SI42_9NOSO</name>
<dbReference type="EMBL" id="CP024785">
    <property type="protein sequence ID" value="AUB35098.1"/>
    <property type="molecule type" value="Genomic_DNA"/>
</dbReference>
<organism evidence="1 2">
    <name type="scientific">Nostoc flagelliforme CCNUN1</name>
    <dbReference type="NCBI Taxonomy" id="2038116"/>
    <lineage>
        <taxon>Bacteria</taxon>
        <taxon>Bacillati</taxon>
        <taxon>Cyanobacteriota</taxon>
        <taxon>Cyanophyceae</taxon>
        <taxon>Nostocales</taxon>
        <taxon>Nostocaceae</taxon>
        <taxon>Nostoc</taxon>
    </lineage>
</organism>
<reference evidence="1 2" key="1">
    <citation type="submission" date="2017-11" db="EMBL/GenBank/DDBJ databases">
        <title>Complete genome of a free-living desiccation-tolerant cyanobacterium and its photosynthetic adaptation to extreme terrestrial habitat.</title>
        <authorList>
            <person name="Shang J."/>
        </authorList>
    </citation>
    <scope>NUCLEOTIDE SEQUENCE [LARGE SCALE GENOMIC DNA]</scope>
    <source>
        <strain evidence="1 2">CCNUN1</strain>
    </source>
</reference>
<proteinExistence type="predicted"/>
<evidence type="ECO:0000313" key="1">
    <source>
        <dbReference type="EMBL" id="AUB35098.1"/>
    </source>
</evidence>
<dbReference type="AlphaFoldDB" id="A0A2K8SI42"/>
<sequence length="54" mass="5877">MEQRIGKCLAEGAVGKISRICKAIATVNPARAEAKARSSNSVYFSNFKKVSYLI</sequence>
<dbReference type="Proteomes" id="UP000232003">
    <property type="component" value="Chromosome"/>
</dbReference>
<accession>A0A2K8SI42</accession>
<protein>
    <submittedName>
        <fullName evidence="1">Uncharacterized protein</fullName>
    </submittedName>
</protein>
<dbReference type="KEGG" id="nfl:COO91_00952"/>
<keyword evidence="2" id="KW-1185">Reference proteome</keyword>